<dbReference type="PANTHER" id="PTHR31973:SF195">
    <property type="entry name" value="MUDR FAMILY TRANSPOSASE"/>
    <property type="match status" value="1"/>
</dbReference>
<reference evidence="2" key="2">
    <citation type="submission" date="2025-08" db="UniProtKB">
        <authorList>
            <consortium name="RefSeq"/>
        </authorList>
    </citation>
    <scope>IDENTIFICATION</scope>
    <source>
        <tissue evidence="2">Whole plant</tissue>
    </source>
</reference>
<gene>
    <name evidence="2" type="primary">LOC107485380</name>
</gene>
<dbReference type="AlphaFoldDB" id="A0A6P4D384"/>
<dbReference type="Proteomes" id="UP000515211">
    <property type="component" value="Chromosome 4"/>
</dbReference>
<dbReference type="GeneID" id="107485380"/>
<accession>A0A6P4D384</accession>
<dbReference type="RefSeq" id="XP_015961392.1">
    <property type="nucleotide sequence ID" value="XM_016105906.1"/>
</dbReference>
<reference evidence="1" key="1">
    <citation type="journal article" date="2016" name="Nat. Genet.">
        <title>The genome sequences of Arachis duranensis and Arachis ipaensis, the diploid ancestors of cultivated peanut.</title>
        <authorList>
            <person name="Bertioli D.J."/>
            <person name="Cannon S.B."/>
            <person name="Froenicke L."/>
            <person name="Huang G."/>
            <person name="Farmer A.D."/>
            <person name="Cannon E.K."/>
            <person name="Liu X."/>
            <person name="Gao D."/>
            <person name="Clevenger J."/>
            <person name="Dash S."/>
            <person name="Ren L."/>
            <person name="Moretzsohn M.C."/>
            <person name="Shirasawa K."/>
            <person name="Huang W."/>
            <person name="Vidigal B."/>
            <person name="Abernathy B."/>
            <person name="Chu Y."/>
            <person name="Niederhuth C.E."/>
            <person name="Umale P."/>
            <person name="Araujo A.C."/>
            <person name="Kozik A."/>
            <person name="Kim K.D."/>
            <person name="Burow M.D."/>
            <person name="Varshney R.K."/>
            <person name="Wang X."/>
            <person name="Zhang X."/>
            <person name="Barkley N."/>
            <person name="Guimaraes P.M."/>
            <person name="Isobe S."/>
            <person name="Guo B."/>
            <person name="Liao B."/>
            <person name="Stalker H.T."/>
            <person name="Schmitz R.J."/>
            <person name="Scheffler B.E."/>
            <person name="Leal-Bertioli S.C."/>
            <person name="Xun X."/>
            <person name="Jackson S.A."/>
            <person name="Michelmore R."/>
            <person name="Ozias-Akins P."/>
        </authorList>
    </citation>
    <scope>NUCLEOTIDE SEQUENCE [LARGE SCALE GENOMIC DNA]</scope>
    <source>
        <strain evidence="1">cv. V14167</strain>
    </source>
</reference>
<name>A0A6P4D384_ARADU</name>
<protein>
    <submittedName>
        <fullName evidence="2">Uncharacterized protein LOC107485380</fullName>
    </submittedName>
</protein>
<evidence type="ECO:0000313" key="2">
    <source>
        <dbReference type="RefSeq" id="XP_015961392.1"/>
    </source>
</evidence>
<sequence length="168" mass="19143">MGTISQDHAKLDSDTIAEAMKSLVESDPSIKVKFIIANVQARFHYTISYRKAWLAKQKSIIKVFGGWEESYQALLMWFSAIVQKMHGSQVQIKTQPLYNRSENVEGVRIFHRIFWSFKPSIISFKYCKPLVQVDGTHLCRNYKGCLLVAVAQDGNQNIVLVTFAIIEG</sequence>
<proteinExistence type="predicted"/>
<keyword evidence="1" id="KW-1185">Reference proteome</keyword>
<dbReference type="KEGG" id="adu:107485380"/>
<evidence type="ECO:0000313" key="1">
    <source>
        <dbReference type="Proteomes" id="UP000515211"/>
    </source>
</evidence>
<organism evidence="1 2">
    <name type="scientific">Arachis duranensis</name>
    <name type="common">Wild peanut</name>
    <dbReference type="NCBI Taxonomy" id="130453"/>
    <lineage>
        <taxon>Eukaryota</taxon>
        <taxon>Viridiplantae</taxon>
        <taxon>Streptophyta</taxon>
        <taxon>Embryophyta</taxon>
        <taxon>Tracheophyta</taxon>
        <taxon>Spermatophyta</taxon>
        <taxon>Magnoliopsida</taxon>
        <taxon>eudicotyledons</taxon>
        <taxon>Gunneridae</taxon>
        <taxon>Pentapetalae</taxon>
        <taxon>rosids</taxon>
        <taxon>fabids</taxon>
        <taxon>Fabales</taxon>
        <taxon>Fabaceae</taxon>
        <taxon>Papilionoideae</taxon>
        <taxon>50 kb inversion clade</taxon>
        <taxon>dalbergioids sensu lato</taxon>
        <taxon>Dalbergieae</taxon>
        <taxon>Pterocarpus clade</taxon>
        <taxon>Arachis</taxon>
    </lineage>
</organism>
<dbReference type="PANTHER" id="PTHR31973">
    <property type="entry name" value="POLYPROTEIN, PUTATIVE-RELATED"/>
    <property type="match status" value="1"/>
</dbReference>